<keyword evidence="1" id="KW-0175">Coiled coil</keyword>
<proteinExistence type="predicted"/>
<dbReference type="EMBL" id="CP034562">
    <property type="protein sequence ID" value="AZQ61243.1"/>
    <property type="molecule type" value="Genomic_DNA"/>
</dbReference>
<evidence type="ECO:0008006" key="4">
    <source>
        <dbReference type="Google" id="ProtNLM"/>
    </source>
</evidence>
<accession>A0A3S9NZ84</accession>
<gene>
    <name evidence="2" type="ORF">EI427_03110</name>
</gene>
<dbReference type="Proteomes" id="UP000267268">
    <property type="component" value="Chromosome 1"/>
</dbReference>
<name>A0A3S9NZ84_9BACT</name>
<feature type="coiled-coil region" evidence="1">
    <location>
        <begin position="286"/>
        <end position="313"/>
    </location>
</feature>
<protein>
    <recommendedName>
        <fullName evidence="4">J domain-containing protein</fullName>
    </recommendedName>
</protein>
<dbReference type="AlphaFoldDB" id="A0A3S9NZ84"/>
<organism evidence="2 3">
    <name type="scientific">Flammeovirga pectinis</name>
    <dbReference type="NCBI Taxonomy" id="2494373"/>
    <lineage>
        <taxon>Bacteria</taxon>
        <taxon>Pseudomonadati</taxon>
        <taxon>Bacteroidota</taxon>
        <taxon>Cytophagia</taxon>
        <taxon>Cytophagales</taxon>
        <taxon>Flammeovirgaceae</taxon>
        <taxon>Flammeovirga</taxon>
    </lineage>
</organism>
<dbReference type="KEGG" id="fll:EI427_03110"/>
<evidence type="ECO:0000256" key="1">
    <source>
        <dbReference type="SAM" id="Coils"/>
    </source>
</evidence>
<evidence type="ECO:0000313" key="3">
    <source>
        <dbReference type="Proteomes" id="UP000267268"/>
    </source>
</evidence>
<reference evidence="2 3" key="1">
    <citation type="submission" date="2018-12" db="EMBL/GenBank/DDBJ databases">
        <title>Flammeovirga pectinis sp. nov., isolated from the gut of the Korean scallop, Patinopecten yessoensis.</title>
        <authorList>
            <person name="Bae J.-W."/>
            <person name="Jeong Y.-S."/>
            <person name="Kang W."/>
        </authorList>
    </citation>
    <scope>NUCLEOTIDE SEQUENCE [LARGE SCALE GENOMIC DNA]</scope>
    <source>
        <strain evidence="2 3">L12M1</strain>
    </source>
</reference>
<keyword evidence="3" id="KW-1185">Reference proteome</keyword>
<evidence type="ECO:0000313" key="2">
    <source>
        <dbReference type="EMBL" id="AZQ61243.1"/>
    </source>
</evidence>
<sequence>MKDEKVILFQKIQKGKPKKNPKNIQDHLTSLWAAVHKKKNRNKRIIEELKRMKVAYGKYLEAPQLSRFKELYALLERLIFLGKGAKMTTKQHEVYQLILNHFMVEGVQSPFLDTLGFRDLIPNYTMAQEKKTKKKSRKKQREERKLEIIEQLKFKSKLTDIENYFSAEEWNQMIDNPAKVDALYDKVISPIVLLKQQEHYQKQAFDEHEAKEKGHDKNASSTSISGTSVNSLYKQLAKKLHPDLTQNEEEKIHRTALMSEVTTAKEKKDIFTLLEIYGQNFDDSAISFKEDESEKLKTMLEKQLEELDIEKDELIGGPMEQYIYTLFTGKSGSGIDREGRHLAAQEKSKQENYTKILHSLNDEVDLKSFLQQWV</sequence>